<accession>A0AAP0HSM2</accession>
<protein>
    <submittedName>
        <fullName evidence="2">Uncharacterized protein</fullName>
    </submittedName>
</protein>
<feature type="region of interest" description="Disordered" evidence="1">
    <location>
        <begin position="51"/>
        <end position="71"/>
    </location>
</feature>
<gene>
    <name evidence="2" type="ORF">Sjap_022231</name>
</gene>
<name>A0AAP0HSM2_9MAGN</name>
<dbReference type="Proteomes" id="UP001417504">
    <property type="component" value="Unassembled WGS sequence"/>
</dbReference>
<comment type="caution">
    <text evidence="2">The sequence shown here is derived from an EMBL/GenBank/DDBJ whole genome shotgun (WGS) entry which is preliminary data.</text>
</comment>
<reference evidence="2 3" key="1">
    <citation type="submission" date="2024-01" db="EMBL/GenBank/DDBJ databases">
        <title>Genome assemblies of Stephania.</title>
        <authorList>
            <person name="Yang L."/>
        </authorList>
    </citation>
    <scope>NUCLEOTIDE SEQUENCE [LARGE SCALE GENOMIC DNA]</scope>
    <source>
        <strain evidence="2">QJT</strain>
        <tissue evidence="2">Leaf</tissue>
    </source>
</reference>
<sequence>MHRCPLFLLSNAHKENHRSVDFLSLTPSLIWYLKCITRIGMTQAMKKVFDNRERQTDRKRTKIGNENAKRC</sequence>
<organism evidence="2 3">
    <name type="scientific">Stephania japonica</name>
    <dbReference type="NCBI Taxonomy" id="461633"/>
    <lineage>
        <taxon>Eukaryota</taxon>
        <taxon>Viridiplantae</taxon>
        <taxon>Streptophyta</taxon>
        <taxon>Embryophyta</taxon>
        <taxon>Tracheophyta</taxon>
        <taxon>Spermatophyta</taxon>
        <taxon>Magnoliopsida</taxon>
        <taxon>Ranunculales</taxon>
        <taxon>Menispermaceae</taxon>
        <taxon>Menispermoideae</taxon>
        <taxon>Cissampelideae</taxon>
        <taxon>Stephania</taxon>
    </lineage>
</organism>
<keyword evidence="3" id="KW-1185">Reference proteome</keyword>
<dbReference type="AlphaFoldDB" id="A0AAP0HSM2"/>
<evidence type="ECO:0000313" key="3">
    <source>
        <dbReference type="Proteomes" id="UP001417504"/>
    </source>
</evidence>
<evidence type="ECO:0000313" key="2">
    <source>
        <dbReference type="EMBL" id="KAK9096734.1"/>
    </source>
</evidence>
<dbReference type="EMBL" id="JBBNAE010000009">
    <property type="protein sequence ID" value="KAK9096734.1"/>
    <property type="molecule type" value="Genomic_DNA"/>
</dbReference>
<proteinExistence type="predicted"/>
<evidence type="ECO:0000256" key="1">
    <source>
        <dbReference type="SAM" id="MobiDB-lite"/>
    </source>
</evidence>